<evidence type="ECO:0000256" key="1">
    <source>
        <dbReference type="SAM" id="MobiDB-lite"/>
    </source>
</evidence>
<dbReference type="VEuPathDB" id="TriTrypDB:TCSYLVIO_003296"/>
<dbReference type="AlphaFoldDB" id="A0A2V2VJP2"/>
<dbReference type="VEuPathDB" id="TriTrypDB:TcCL_ESM01088"/>
<dbReference type="InterPro" id="IPR011990">
    <property type="entry name" value="TPR-like_helical_dom_sf"/>
</dbReference>
<protein>
    <submittedName>
        <fullName evidence="2">Uncharacterized protein</fullName>
    </submittedName>
</protein>
<dbReference type="EMBL" id="PRFA01000018">
    <property type="protein sequence ID" value="PWU96659.1"/>
    <property type="molecule type" value="Genomic_DNA"/>
</dbReference>
<dbReference type="VEuPathDB" id="TriTrypDB:C4B63_18g273"/>
<reference evidence="2 3" key="1">
    <citation type="journal article" date="2018" name="Microb. Genom.">
        <title>Expanding an expanded genome: long-read sequencing of Trypanosoma cruzi.</title>
        <authorList>
            <person name="Berna L."/>
            <person name="Rodriguez M."/>
            <person name="Chiribao M.L."/>
            <person name="Parodi-Talice A."/>
            <person name="Pita S."/>
            <person name="Rijo G."/>
            <person name="Alvarez-Valin F."/>
            <person name="Robello C."/>
        </authorList>
    </citation>
    <scope>NUCLEOTIDE SEQUENCE [LARGE SCALE GENOMIC DNA]</scope>
    <source>
        <strain evidence="2 3">Dm28c</strain>
    </source>
</reference>
<gene>
    <name evidence="2" type="ORF">C4B63_18g273</name>
</gene>
<dbReference type="Gene3D" id="1.25.40.10">
    <property type="entry name" value="Tetratricopeptide repeat domain"/>
    <property type="match status" value="1"/>
</dbReference>
<dbReference type="SUPFAM" id="SSF48452">
    <property type="entry name" value="TPR-like"/>
    <property type="match status" value="1"/>
</dbReference>
<dbReference type="Proteomes" id="UP000246121">
    <property type="component" value="Unassembled WGS sequence"/>
</dbReference>
<dbReference type="VEuPathDB" id="TriTrypDB:BCY84_01082"/>
<dbReference type="VEuPathDB" id="TriTrypDB:TcG_01058"/>
<dbReference type="VEuPathDB" id="TriTrypDB:TcCLB.511739.20"/>
<name>A0A2V2VJP2_TRYCR</name>
<dbReference type="VEuPathDB" id="TriTrypDB:Tc_MARK_2013"/>
<proteinExistence type="predicted"/>
<accession>A0A2V2VJP2</accession>
<feature type="region of interest" description="Disordered" evidence="1">
    <location>
        <begin position="63"/>
        <end position="87"/>
    </location>
</feature>
<dbReference type="VEuPathDB" id="TriTrypDB:TCDM_02169"/>
<dbReference type="VEuPathDB" id="TriTrypDB:TcYC6_0097690"/>
<evidence type="ECO:0000313" key="2">
    <source>
        <dbReference type="EMBL" id="PWU96659.1"/>
    </source>
</evidence>
<dbReference type="VEuPathDB" id="TriTrypDB:TcBrA4_0028390"/>
<dbReference type="VEuPathDB" id="TriTrypDB:C3747_28g79"/>
<evidence type="ECO:0000313" key="3">
    <source>
        <dbReference type="Proteomes" id="UP000246121"/>
    </source>
</evidence>
<dbReference type="VEuPathDB" id="TriTrypDB:TcCLB.511517.110"/>
<organism evidence="2 3">
    <name type="scientific">Trypanosoma cruzi</name>
    <dbReference type="NCBI Taxonomy" id="5693"/>
    <lineage>
        <taxon>Eukaryota</taxon>
        <taxon>Discoba</taxon>
        <taxon>Euglenozoa</taxon>
        <taxon>Kinetoplastea</taxon>
        <taxon>Metakinetoplastina</taxon>
        <taxon>Trypanosomatida</taxon>
        <taxon>Trypanosomatidae</taxon>
        <taxon>Trypanosoma</taxon>
        <taxon>Schizotrypanum</taxon>
    </lineage>
</organism>
<dbReference type="VEuPathDB" id="TriTrypDB:ECC02_000060"/>
<sequence>MMSQSLNALRSGTACFPTTIAQQRRWITRLYTSYYPGVLYPNQLVQHKQRLPPGVSLSTALKARTQTRQEQPVAGREVPEENETRGVSWNDASSTDVMYTGNARKQEKVSVATGRSYVPLGEVAKLELQGDYCMEGGLFQEALERYGVVAKAYSIAYPENHSQRIGILLKLASAFRHVGRLDSSKVNIENALQMLDASSRPSLELICEALLELGLTREAQSMKKEGAEAYEEAVEVLNLFHNWGESHRMLRLLPRLGRRFNLNFEEKFVYFSPFDYDRTFAIADQCMERAEKVYRETGDSNGIIRVLQCRKEMIDKKFFNLRDFAGRIHTMRGHWMRRAQHLTNAPTPDELLRYTPTIHQVYRDFKYELTAPIGREKEVMPGVNRVVLDMGNPYRRRGRLSNKMLRDADHKFANYVRREEYNE</sequence>
<comment type="caution">
    <text evidence="2">The sequence shown here is derived from an EMBL/GenBank/DDBJ whole genome shotgun (WGS) entry which is preliminary data.</text>
</comment>